<proteinExistence type="predicted"/>
<dbReference type="PROSITE" id="PS50158">
    <property type="entry name" value="ZF_CCHC"/>
    <property type="match status" value="1"/>
</dbReference>
<feature type="domain" description="CCHC-type" evidence="3">
    <location>
        <begin position="211"/>
        <end position="226"/>
    </location>
</feature>
<organism evidence="4 5">
    <name type="scientific">Polyplosphaeria fusca</name>
    <dbReference type="NCBI Taxonomy" id="682080"/>
    <lineage>
        <taxon>Eukaryota</taxon>
        <taxon>Fungi</taxon>
        <taxon>Dikarya</taxon>
        <taxon>Ascomycota</taxon>
        <taxon>Pezizomycotina</taxon>
        <taxon>Dothideomycetes</taxon>
        <taxon>Pleosporomycetidae</taxon>
        <taxon>Pleosporales</taxon>
        <taxon>Tetraplosphaeriaceae</taxon>
        <taxon>Polyplosphaeria</taxon>
    </lineage>
</organism>
<name>A0A9P4R090_9PLEO</name>
<accession>A0A9P4R090</accession>
<feature type="compositionally biased region" description="Low complexity" evidence="2">
    <location>
        <begin position="177"/>
        <end position="186"/>
    </location>
</feature>
<keyword evidence="5" id="KW-1185">Reference proteome</keyword>
<evidence type="ECO:0000259" key="3">
    <source>
        <dbReference type="PROSITE" id="PS50158"/>
    </source>
</evidence>
<feature type="compositionally biased region" description="Polar residues" evidence="2">
    <location>
        <begin position="238"/>
        <end position="247"/>
    </location>
</feature>
<dbReference type="Gene3D" id="4.10.60.10">
    <property type="entry name" value="Zinc finger, CCHC-type"/>
    <property type="match status" value="1"/>
</dbReference>
<dbReference type="SMART" id="SM00343">
    <property type="entry name" value="ZnF_C2HC"/>
    <property type="match status" value="1"/>
</dbReference>
<sequence length="247" mass="26719">MQRSAAKAVSNSPSSPTTPNGPPSKRVRLSNGTAAPATPSDHEVIQAALAAEEKKREEALEKSALTSGETKWVLSFNDPKAGQSDVMRVREVGFGELDETDSDSEVEVKAAIRSFGGGLKSKKSDAKGAKDESESETSSSSSSSGDDSDDYDSDDPTEMLIRETKREQARKNKAAKKASTARTTANLQTPKREVDLAGLTSLSGRPTVGACFVCGRQGHMQMNCPEKQQRQSRHQERPFSNAQRRRF</sequence>
<feature type="compositionally biased region" description="Basic and acidic residues" evidence="2">
    <location>
        <begin position="227"/>
        <end position="237"/>
    </location>
</feature>
<comment type="caution">
    <text evidence="4">The sequence shown here is derived from an EMBL/GenBank/DDBJ whole genome shotgun (WGS) entry which is preliminary data.</text>
</comment>
<evidence type="ECO:0000256" key="2">
    <source>
        <dbReference type="SAM" id="MobiDB-lite"/>
    </source>
</evidence>
<reference evidence="4" key="1">
    <citation type="journal article" date="2020" name="Stud. Mycol.">
        <title>101 Dothideomycetes genomes: a test case for predicting lifestyles and emergence of pathogens.</title>
        <authorList>
            <person name="Haridas S."/>
            <person name="Albert R."/>
            <person name="Binder M."/>
            <person name="Bloem J."/>
            <person name="Labutti K."/>
            <person name="Salamov A."/>
            <person name="Andreopoulos B."/>
            <person name="Baker S."/>
            <person name="Barry K."/>
            <person name="Bills G."/>
            <person name="Bluhm B."/>
            <person name="Cannon C."/>
            <person name="Castanera R."/>
            <person name="Culley D."/>
            <person name="Daum C."/>
            <person name="Ezra D."/>
            <person name="Gonzalez J."/>
            <person name="Henrissat B."/>
            <person name="Kuo A."/>
            <person name="Liang C."/>
            <person name="Lipzen A."/>
            <person name="Lutzoni F."/>
            <person name="Magnuson J."/>
            <person name="Mondo S."/>
            <person name="Nolan M."/>
            <person name="Ohm R."/>
            <person name="Pangilinan J."/>
            <person name="Park H.-J."/>
            <person name="Ramirez L."/>
            <person name="Alfaro M."/>
            <person name="Sun H."/>
            <person name="Tritt A."/>
            <person name="Yoshinaga Y."/>
            <person name="Zwiers L.-H."/>
            <person name="Turgeon B."/>
            <person name="Goodwin S."/>
            <person name="Spatafora J."/>
            <person name="Crous P."/>
            <person name="Grigoriev I."/>
        </authorList>
    </citation>
    <scope>NUCLEOTIDE SEQUENCE</scope>
    <source>
        <strain evidence="4">CBS 125425</strain>
    </source>
</reference>
<dbReference type="GO" id="GO:0008270">
    <property type="term" value="F:zinc ion binding"/>
    <property type="evidence" value="ECO:0007669"/>
    <property type="project" value="UniProtKB-KW"/>
</dbReference>
<feature type="compositionally biased region" description="Basic and acidic residues" evidence="2">
    <location>
        <begin position="122"/>
        <end position="132"/>
    </location>
</feature>
<dbReference type="AlphaFoldDB" id="A0A9P4R090"/>
<feature type="compositionally biased region" description="Basic and acidic residues" evidence="2">
    <location>
        <begin position="160"/>
        <end position="170"/>
    </location>
</feature>
<protein>
    <recommendedName>
        <fullName evidence="3">CCHC-type domain-containing protein</fullName>
    </recommendedName>
</protein>
<evidence type="ECO:0000313" key="4">
    <source>
        <dbReference type="EMBL" id="KAF2734336.1"/>
    </source>
</evidence>
<dbReference type="OrthoDB" id="427960at2759"/>
<dbReference type="EMBL" id="ML996149">
    <property type="protein sequence ID" value="KAF2734336.1"/>
    <property type="molecule type" value="Genomic_DNA"/>
</dbReference>
<feature type="region of interest" description="Disordered" evidence="2">
    <location>
        <begin position="223"/>
        <end position="247"/>
    </location>
</feature>
<feature type="region of interest" description="Disordered" evidence="2">
    <location>
        <begin position="1"/>
        <end position="41"/>
    </location>
</feature>
<dbReference type="SUPFAM" id="SSF57756">
    <property type="entry name" value="Retrovirus zinc finger-like domains"/>
    <property type="match status" value="1"/>
</dbReference>
<gene>
    <name evidence="4" type="ORF">EJ04DRAFT_512583</name>
</gene>
<feature type="compositionally biased region" description="Acidic residues" evidence="2">
    <location>
        <begin position="96"/>
        <end position="105"/>
    </location>
</feature>
<dbReference type="Proteomes" id="UP000799444">
    <property type="component" value="Unassembled WGS sequence"/>
</dbReference>
<keyword evidence="1" id="KW-0862">Zinc</keyword>
<feature type="compositionally biased region" description="Acidic residues" evidence="2">
    <location>
        <begin position="146"/>
        <end position="157"/>
    </location>
</feature>
<feature type="compositionally biased region" description="Low complexity" evidence="2">
    <location>
        <begin position="136"/>
        <end position="145"/>
    </location>
</feature>
<evidence type="ECO:0000313" key="5">
    <source>
        <dbReference type="Proteomes" id="UP000799444"/>
    </source>
</evidence>
<dbReference type="InterPro" id="IPR001878">
    <property type="entry name" value="Znf_CCHC"/>
</dbReference>
<keyword evidence="1" id="KW-0863">Zinc-finger</keyword>
<dbReference type="InterPro" id="IPR036875">
    <property type="entry name" value="Znf_CCHC_sf"/>
</dbReference>
<feature type="region of interest" description="Disordered" evidence="2">
    <location>
        <begin position="95"/>
        <end position="201"/>
    </location>
</feature>
<keyword evidence="1" id="KW-0479">Metal-binding</keyword>
<evidence type="ECO:0000256" key="1">
    <source>
        <dbReference type="PROSITE-ProRule" id="PRU00047"/>
    </source>
</evidence>
<dbReference type="GO" id="GO:0003676">
    <property type="term" value="F:nucleic acid binding"/>
    <property type="evidence" value="ECO:0007669"/>
    <property type="project" value="InterPro"/>
</dbReference>